<organism evidence="3 4">
    <name type="scientific">Trebonia kvetii</name>
    <dbReference type="NCBI Taxonomy" id="2480626"/>
    <lineage>
        <taxon>Bacteria</taxon>
        <taxon>Bacillati</taxon>
        <taxon>Actinomycetota</taxon>
        <taxon>Actinomycetes</taxon>
        <taxon>Streptosporangiales</taxon>
        <taxon>Treboniaceae</taxon>
        <taxon>Trebonia</taxon>
    </lineage>
</organism>
<dbReference type="EMBL" id="RPFW01000001">
    <property type="protein sequence ID" value="TVZ05987.1"/>
    <property type="molecule type" value="Genomic_DNA"/>
</dbReference>
<proteinExistence type="inferred from homology"/>
<evidence type="ECO:0000313" key="4">
    <source>
        <dbReference type="Proteomes" id="UP000460272"/>
    </source>
</evidence>
<dbReference type="InterPro" id="IPR011008">
    <property type="entry name" value="Dimeric_a/b-barrel"/>
</dbReference>
<reference evidence="3 4" key="1">
    <citation type="submission" date="2018-11" db="EMBL/GenBank/DDBJ databases">
        <title>Trebonia kvetii gen.nov., sp.nov., a novel acidophilic actinobacterium, and proposal of the new actinobacterial family Treboniaceae fam. nov.</title>
        <authorList>
            <person name="Rapoport D."/>
            <person name="Sagova-Mareckova M."/>
            <person name="Sedlacek I."/>
            <person name="Provaznik J."/>
            <person name="Kralova S."/>
            <person name="Pavlinic D."/>
            <person name="Benes V."/>
            <person name="Kopecky J."/>
        </authorList>
    </citation>
    <scope>NUCLEOTIDE SEQUENCE [LARGE SCALE GENOMIC DNA]</scope>
    <source>
        <strain evidence="3 4">15Tr583</strain>
    </source>
</reference>
<dbReference type="SUPFAM" id="SSF54909">
    <property type="entry name" value="Dimeric alpha+beta barrel"/>
    <property type="match status" value="1"/>
</dbReference>
<dbReference type="Proteomes" id="UP000460272">
    <property type="component" value="Unassembled WGS sequence"/>
</dbReference>
<feature type="domain" description="YCII-related" evidence="2">
    <location>
        <begin position="1"/>
        <end position="112"/>
    </location>
</feature>
<dbReference type="Pfam" id="PF03795">
    <property type="entry name" value="YCII"/>
    <property type="match status" value="1"/>
</dbReference>
<protein>
    <recommendedName>
        <fullName evidence="2">YCII-related domain-containing protein</fullName>
    </recommendedName>
</protein>
<dbReference type="PANTHER" id="PTHR35174:SF3">
    <property type="entry name" value="BLL7171 PROTEIN"/>
    <property type="match status" value="1"/>
</dbReference>
<dbReference type="Gene3D" id="3.30.70.1060">
    <property type="entry name" value="Dimeric alpha+beta barrel"/>
    <property type="match status" value="1"/>
</dbReference>
<dbReference type="PANTHER" id="PTHR35174">
    <property type="entry name" value="BLL7171 PROTEIN-RELATED"/>
    <property type="match status" value="1"/>
</dbReference>
<name>A0A6P2C4S9_9ACTN</name>
<comment type="caution">
    <text evidence="3">The sequence shown here is derived from an EMBL/GenBank/DDBJ whole genome shotgun (WGS) entry which is preliminary data.</text>
</comment>
<sequence>MKYVLLILDTPNEPTSDSAEYGAWYAEVGAWYEKWGATGKLDGGHQLQGVDSAKTIRAGAVTDGPFMETKEVLGGYSVIEADSIDEAVDIAKTWPGVDRGWITMEVRPVIEMG</sequence>
<dbReference type="RefSeq" id="WP_145850740.1">
    <property type="nucleotide sequence ID" value="NZ_RPFW01000001.1"/>
</dbReference>
<gene>
    <name evidence="3" type="ORF">EAS64_00475</name>
</gene>
<comment type="similarity">
    <text evidence="1">Belongs to the YciI family.</text>
</comment>
<dbReference type="OrthoDB" id="668782at2"/>
<dbReference type="InterPro" id="IPR005545">
    <property type="entry name" value="YCII"/>
</dbReference>
<dbReference type="AlphaFoldDB" id="A0A6P2C4S9"/>
<evidence type="ECO:0000313" key="3">
    <source>
        <dbReference type="EMBL" id="TVZ05987.1"/>
    </source>
</evidence>
<evidence type="ECO:0000256" key="1">
    <source>
        <dbReference type="ARBA" id="ARBA00007689"/>
    </source>
</evidence>
<accession>A0A6P2C4S9</accession>
<keyword evidence="4" id="KW-1185">Reference proteome</keyword>
<evidence type="ECO:0000259" key="2">
    <source>
        <dbReference type="Pfam" id="PF03795"/>
    </source>
</evidence>